<dbReference type="STRING" id="455432.AWN90_25445"/>
<evidence type="ECO:0000259" key="4">
    <source>
        <dbReference type="Pfam" id="PF01494"/>
    </source>
</evidence>
<evidence type="ECO:0000256" key="1">
    <source>
        <dbReference type="ARBA" id="ARBA00001974"/>
    </source>
</evidence>
<organism evidence="5 6">
    <name type="scientific">Nocardia terpenica</name>
    <dbReference type="NCBI Taxonomy" id="455432"/>
    <lineage>
        <taxon>Bacteria</taxon>
        <taxon>Bacillati</taxon>
        <taxon>Actinomycetota</taxon>
        <taxon>Actinomycetes</taxon>
        <taxon>Mycobacteriales</taxon>
        <taxon>Nocardiaceae</taxon>
        <taxon>Nocardia</taxon>
    </lineage>
</organism>
<accession>A0A164NJ64</accession>
<dbReference type="RefSeq" id="WP_067587851.1">
    <property type="nucleotide sequence ID" value="NZ_JABMCZ010000005.1"/>
</dbReference>
<feature type="domain" description="FAD-binding" evidence="4">
    <location>
        <begin position="4"/>
        <end position="344"/>
    </location>
</feature>
<keyword evidence="3" id="KW-0274">FAD</keyword>
<proteinExistence type="predicted"/>
<dbReference type="Gene3D" id="3.40.30.120">
    <property type="match status" value="1"/>
</dbReference>
<sequence>MSHIPVVIAGGGTVGLSTAVFLGHHGVRSLVVERRAAPSNHPRALGVSPRTLEFFREVGLREKVDRVAVRSAQLWRATAYTVAELDRSRAGVPNLPAGLDLSPESPRGHYPQDRLDTVLGPAARERGATVEFGVGVVGVEQDADAVAVTLSDGRVVRADYLVGADGVNTTVRSELGVTTTGPGEIGDINMNILFDADLIGRFGSMPVMTQIDHPAATGILLAVGERRWVLHVALPPEGTMSEQQCADVVRTALGADVPVRILSTIPWRATVRMADQFRCGRVFLVGDAARSVSPLGAFGLNTGMADAHNLAWKLAAVLAGRSGDGLLDTYHAERHGVAELVTRQALLRWENPRLHWDPTATAERAAAGAWNAPLVTMGYRYDSAGVIDPVGQVPSTEDLAVSLDGAPGSRVPHRWIAPGVSTLDLNESRFAVLAGPDGDDWCAAARKVSAAQELDLRAVQLNEESAAAVDIGRNGAILVRPDGFIAWRTRGEADPAVLQEVIAKVTFARNSSDPRPSRDDA</sequence>
<comment type="caution">
    <text evidence="5">The sequence shown here is derived from an EMBL/GenBank/DDBJ whole genome shotgun (WGS) entry which is preliminary data.</text>
</comment>
<evidence type="ECO:0000256" key="3">
    <source>
        <dbReference type="ARBA" id="ARBA00022827"/>
    </source>
</evidence>
<reference evidence="5 6" key="1">
    <citation type="submission" date="2016-04" db="EMBL/GenBank/DDBJ databases">
        <authorList>
            <person name="Evans L.H."/>
            <person name="Alamgir A."/>
            <person name="Owens N."/>
            <person name="Weber N.D."/>
            <person name="Virtaneva K."/>
            <person name="Barbian K."/>
            <person name="Babar A."/>
            <person name="Rosenke K."/>
        </authorList>
    </citation>
    <scope>NUCLEOTIDE SEQUENCE [LARGE SCALE GENOMIC DNA]</scope>
    <source>
        <strain evidence="5 6">IFM 0406</strain>
    </source>
</reference>
<dbReference type="Pfam" id="PF21274">
    <property type="entry name" value="Rng_hyd_C"/>
    <property type="match status" value="1"/>
</dbReference>
<dbReference type="InterPro" id="IPR050641">
    <property type="entry name" value="RIFMO-like"/>
</dbReference>
<keyword evidence="6" id="KW-1185">Reference proteome</keyword>
<dbReference type="Pfam" id="PF01494">
    <property type="entry name" value="FAD_binding_3"/>
    <property type="match status" value="1"/>
</dbReference>
<dbReference type="PRINTS" id="PR00420">
    <property type="entry name" value="RNGMNOXGNASE"/>
</dbReference>
<dbReference type="SUPFAM" id="SSF51905">
    <property type="entry name" value="FAD/NAD(P)-binding domain"/>
    <property type="match status" value="1"/>
</dbReference>
<dbReference type="Gene3D" id="3.50.50.60">
    <property type="entry name" value="FAD/NAD(P)-binding domain"/>
    <property type="match status" value="1"/>
</dbReference>
<keyword evidence="2" id="KW-0285">Flavoprotein</keyword>
<evidence type="ECO:0000313" key="6">
    <source>
        <dbReference type="Proteomes" id="UP000076512"/>
    </source>
</evidence>
<gene>
    <name evidence="5" type="ORF">AWN90_25445</name>
</gene>
<name>A0A164NJ64_9NOCA</name>
<dbReference type="PANTHER" id="PTHR43004">
    <property type="entry name" value="TRK SYSTEM POTASSIUM UPTAKE PROTEIN"/>
    <property type="match status" value="1"/>
</dbReference>
<comment type="cofactor">
    <cofactor evidence="1">
        <name>FAD</name>
        <dbReference type="ChEBI" id="CHEBI:57692"/>
    </cofactor>
</comment>
<dbReference type="AlphaFoldDB" id="A0A164NJ64"/>
<dbReference type="Proteomes" id="UP000076512">
    <property type="component" value="Unassembled WGS sequence"/>
</dbReference>
<dbReference type="GO" id="GO:0016709">
    <property type="term" value="F:oxidoreductase activity, acting on paired donors, with incorporation or reduction of molecular oxygen, NAD(P)H as one donor, and incorporation of one atom of oxygen"/>
    <property type="evidence" value="ECO:0007669"/>
    <property type="project" value="UniProtKB-ARBA"/>
</dbReference>
<dbReference type="PANTHER" id="PTHR43004:SF19">
    <property type="entry name" value="BINDING MONOOXYGENASE, PUTATIVE (JCVI)-RELATED"/>
    <property type="match status" value="1"/>
</dbReference>
<dbReference type="OrthoDB" id="8670884at2"/>
<evidence type="ECO:0000313" key="5">
    <source>
        <dbReference type="EMBL" id="KZM74420.1"/>
    </source>
</evidence>
<protein>
    <submittedName>
        <fullName evidence="5">Oxidase</fullName>
    </submittedName>
</protein>
<dbReference type="EMBL" id="LWGR01000005">
    <property type="protein sequence ID" value="KZM74420.1"/>
    <property type="molecule type" value="Genomic_DNA"/>
</dbReference>
<dbReference type="GO" id="GO:0071949">
    <property type="term" value="F:FAD binding"/>
    <property type="evidence" value="ECO:0007669"/>
    <property type="project" value="InterPro"/>
</dbReference>
<evidence type="ECO:0000256" key="2">
    <source>
        <dbReference type="ARBA" id="ARBA00022630"/>
    </source>
</evidence>
<dbReference type="InterPro" id="IPR036188">
    <property type="entry name" value="FAD/NAD-bd_sf"/>
</dbReference>
<dbReference type="Gene3D" id="3.30.9.10">
    <property type="entry name" value="D-Amino Acid Oxidase, subunit A, domain 2"/>
    <property type="match status" value="1"/>
</dbReference>
<dbReference type="InterPro" id="IPR002938">
    <property type="entry name" value="FAD-bd"/>
</dbReference>